<keyword evidence="3" id="KW-1185">Reference proteome</keyword>
<keyword evidence="1" id="KW-0812">Transmembrane</keyword>
<evidence type="ECO:0000313" key="2">
    <source>
        <dbReference type="EMBL" id="CAI6335767.1"/>
    </source>
</evidence>
<sequence>MPSKKSRWMHFASVTHLIRRKRHSISVLFLPFLACLWSCTLLALSTFIFCAWVYLHLTRITAGSRDHDTMPAYARNNC</sequence>
<keyword evidence="1" id="KW-1133">Transmembrane helix</keyword>
<reference evidence="2" key="1">
    <citation type="submission" date="2023-01" db="EMBL/GenBank/DDBJ databases">
        <authorList>
            <person name="Van Ghelder C."/>
            <person name="Rancurel C."/>
        </authorList>
    </citation>
    <scope>NUCLEOTIDE SEQUENCE</scope>
    <source>
        <strain evidence="2">CNCM I-4278</strain>
    </source>
</reference>
<feature type="transmembrane region" description="Helical" evidence="1">
    <location>
        <begin position="27"/>
        <end position="55"/>
    </location>
</feature>
<name>A0A9W4XWC0_9PLEO</name>
<accession>A0A9W4XWC0</accession>
<proteinExistence type="predicted"/>
<comment type="caution">
    <text evidence="2">The sequence shown here is derived from an EMBL/GenBank/DDBJ whole genome shotgun (WGS) entry which is preliminary data.</text>
</comment>
<keyword evidence="1" id="KW-0472">Membrane</keyword>
<evidence type="ECO:0000256" key="1">
    <source>
        <dbReference type="SAM" id="Phobius"/>
    </source>
</evidence>
<dbReference type="EMBL" id="CAOQHR010000006">
    <property type="protein sequence ID" value="CAI6335767.1"/>
    <property type="molecule type" value="Genomic_DNA"/>
</dbReference>
<protein>
    <submittedName>
        <fullName evidence="2">Uncharacterized protein</fullName>
    </submittedName>
</protein>
<organism evidence="2 3">
    <name type="scientific">Periconia digitata</name>
    <dbReference type="NCBI Taxonomy" id="1303443"/>
    <lineage>
        <taxon>Eukaryota</taxon>
        <taxon>Fungi</taxon>
        <taxon>Dikarya</taxon>
        <taxon>Ascomycota</taxon>
        <taxon>Pezizomycotina</taxon>
        <taxon>Dothideomycetes</taxon>
        <taxon>Pleosporomycetidae</taxon>
        <taxon>Pleosporales</taxon>
        <taxon>Massarineae</taxon>
        <taxon>Periconiaceae</taxon>
        <taxon>Periconia</taxon>
    </lineage>
</organism>
<evidence type="ECO:0000313" key="3">
    <source>
        <dbReference type="Proteomes" id="UP001152607"/>
    </source>
</evidence>
<gene>
    <name evidence="2" type="ORF">PDIGIT_LOCUS8852</name>
</gene>
<dbReference type="AlphaFoldDB" id="A0A9W4XWC0"/>
<dbReference type="Proteomes" id="UP001152607">
    <property type="component" value="Unassembled WGS sequence"/>
</dbReference>